<dbReference type="InterPro" id="IPR001870">
    <property type="entry name" value="B30.2/SPRY"/>
</dbReference>
<organism evidence="4 5">
    <name type="scientific">Polarella glacialis</name>
    <name type="common">Dinoflagellate</name>
    <dbReference type="NCBI Taxonomy" id="89957"/>
    <lineage>
        <taxon>Eukaryota</taxon>
        <taxon>Sar</taxon>
        <taxon>Alveolata</taxon>
        <taxon>Dinophyceae</taxon>
        <taxon>Suessiales</taxon>
        <taxon>Suessiaceae</taxon>
        <taxon>Polarella</taxon>
    </lineage>
</organism>
<evidence type="ECO:0000313" key="4">
    <source>
        <dbReference type="EMBL" id="CAE8636367.1"/>
    </source>
</evidence>
<dbReference type="EMBL" id="CAJNNV010031478">
    <property type="protein sequence ID" value="CAE8636367.1"/>
    <property type="molecule type" value="Genomic_DNA"/>
</dbReference>
<accession>A0A813HDL8</accession>
<dbReference type="SUPFAM" id="SSF47473">
    <property type="entry name" value="EF-hand"/>
    <property type="match status" value="1"/>
</dbReference>
<comment type="caution">
    <text evidence="4">The sequence shown here is derived from an EMBL/GenBank/DDBJ whole genome shotgun (WGS) entry which is preliminary data.</text>
</comment>
<dbReference type="SMART" id="SM00449">
    <property type="entry name" value="SPRY"/>
    <property type="match status" value="1"/>
</dbReference>
<dbReference type="Proteomes" id="UP000654075">
    <property type="component" value="Unassembled WGS sequence"/>
</dbReference>
<name>A0A813HDL8_POLGL</name>
<dbReference type="InterPro" id="IPR011992">
    <property type="entry name" value="EF-hand-dom_pair"/>
</dbReference>
<dbReference type="InterPro" id="IPR022074">
    <property type="entry name" value="DUF3626"/>
</dbReference>
<dbReference type="Pfam" id="PF12294">
    <property type="entry name" value="DUF3626"/>
    <property type="match status" value="1"/>
</dbReference>
<gene>
    <name evidence="4" type="ORF">PGLA1383_LOCUS51844</name>
</gene>
<feature type="domain" description="EF-hand" evidence="3">
    <location>
        <begin position="82"/>
        <end position="107"/>
    </location>
</feature>
<dbReference type="PROSITE" id="PS00018">
    <property type="entry name" value="EF_HAND_1"/>
    <property type="match status" value="2"/>
</dbReference>
<dbReference type="OrthoDB" id="428606at2759"/>
<keyword evidence="5" id="KW-1185">Reference proteome</keyword>
<protein>
    <recommendedName>
        <fullName evidence="6">Calmodulin</fullName>
    </recommendedName>
</protein>
<dbReference type="CDD" id="cd00051">
    <property type="entry name" value="EFh"/>
    <property type="match status" value="1"/>
</dbReference>
<dbReference type="Gene3D" id="2.60.120.920">
    <property type="match status" value="1"/>
</dbReference>
<dbReference type="InterPro" id="IPR013320">
    <property type="entry name" value="ConA-like_dom_sf"/>
</dbReference>
<evidence type="ECO:0000256" key="1">
    <source>
        <dbReference type="ARBA" id="ARBA00022837"/>
    </source>
</evidence>
<keyword evidence="1" id="KW-0106">Calcium</keyword>
<feature type="domain" description="B30.2/SPRY" evidence="2">
    <location>
        <begin position="381"/>
        <end position="592"/>
    </location>
</feature>
<dbReference type="Pfam" id="PF00622">
    <property type="entry name" value="SPRY"/>
    <property type="match status" value="1"/>
</dbReference>
<feature type="non-terminal residue" evidence="4">
    <location>
        <position position="1"/>
    </location>
</feature>
<dbReference type="PROSITE" id="PS50222">
    <property type="entry name" value="EF_HAND_2"/>
    <property type="match status" value="2"/>
</dbReference>
<dbReference type="Gene3D" id="1.10.238.10">
    <property type="entry name" value="EF-hand"/>
    <property type="match status" value="1"/>
</dbReference>
<feature type="domain" description="EF-hand" evidence="3">
    <location>
        <begin position="42"/>
        <end position="77"/>
    </location>
</feature>
<dbReference type="InterPro" id="IPR003877">
    <property type="entry name" value="SPRY_dom"/>
</dbReference>
<dbReference type="InterPro" id="IPR002048">
    <property type="entry name" value="EF_hand_dom"/>
</dbReference>
<reference evidence="4" key="1">
    <citation type="submission" date="2021-02" db="EMBL/GenBank/DDBJ databases">
        <authorList>
            <person name="Dougan E. K."/>
            <person name="Rhodes N."/>
            <person name="Thang M."/>
            <person name="Chan C."/>
        </authorList>
    </citation>
    <scope>NUCLEOTIDE SEQUENCE</scope>
</reference>
<evidence type="ECO:0000259" key="2">
    <source>
        <dbReference type="PROSITE" id="PS50188"/>
    </source>
</evidence>
<proteinExistence type="predicted"/>
<sequence>MGTERVPHHLLYWVRRCRESLVTGNREEAESCLERISTSLGYEDAQVAEAFRRFDVDNSGQLDGKEFLYMCAYIGWGAAEARLMDVDSDGSVTREEFRHFVGNMGGLQQLFEHRRQRVARKQWGVDAPALIEVGCRVRAYSRSEDGKKSPSCREAQVLEIHVMPSNGVLLDFGFDQSAQSEVTKSAQNRQVVPQSWIYSDAQDSDVVSALQEVGILQEQQGFWASIFPQSELRAALANVRANAAMNHDAALPEVRQRFAKFGYSEKELQAVLGWIQDLAPMVVHIHIDKMGRFLETDEYYRSQFETGTSCGALGDANKTRKGWEKELFGGTYDDCKPFERPKYGALGVMNDYRGVTSAYQYGDSYLVLKDVRLRTTFASTDSGGIKGSRLAVLDKYAHVLKEYSDNEIKALVDVALANTSLADTPKVQPQLLRGMCADCTAEWVTTGFPDLAQKKGRFFFEVHLLKGCASPQAGLLSSKFVKAPRTQGFAVGGVGDDEHGWAADGQHAMLWHAGNKIPWNKCWESSSDKKLSEDVVLGIAVDIDARRIWFASNGTWDEKPAFAEDSIPFGEALYPAFSVHGRASFHFGPDFKYEAPSIDGPSFARWPGTSEGATRVDCETIGDEKNIRIYKEIQVHGELSLKRNVQRLVANKKHLEISKHQRTWSIRIDGMPADDTRGQTNGVYNRTGARHGMPVYTSTGGSSCIVCSPAKDKWHIVKVTAGKCTSGHSLEETLAEGPIQEGLEACSPSRLGWTEPPEALGVLPVEIFLQVLQEAGVSQEDGAKLLDALRGSNSQGEELVFRVSNFATLEDQWDKLPTQPIGAEAVWELGVAEGQKRLLAEMGLPQAHVIESEHPYAAHSHTWSRTVCVEDGQQIDVNFSSSCCTLDRRTTLKIFGGGLNKSLAGVGARVHLKALTGNEQAHGTMLGKVAGGTWKVRIDSDEAQGQPHIERFCASFAADEQKHVSVQYVGGVTVGSEIAGFTLDIANPLTPFSVTELIKNQEGWFLDVTALLAEEQFIHLEGEGLGAPPGSYASYEKDNKVGTEIKSFEKAGSTLTLKKFAATKGVAYQASEGWLLNLTEMFALEENKASLKELTLEGVVLEPASLLELSGVKLIFEPANAEPQEYFSGFGKSNWNNCVIPSNSATFVFSTDGDKAAGELKRWGVLAVVTSSGSAAPPQETINKLMDRWVAETSRARGSRAKISLEPEDWDEARLRA</sequence>
<dbReference type="CDD" id="cd11709">
    <property type="entry name" value="SPRY"/>
    <property type="match status" value="1"/>
</dbReference>
<dbReference type="SMART" id="SM00054">
    <property type="entry name" value="EFh"/>
    <property type="match status" value="2"/>
</dbReference>
<dbReference type="SUPFAM" id="SSF49899">
    <property type="entry name" value="Concanavalin A-like lectins/glucanases"/>
    <property type="match status" value="1"/>
</dbReference>
<dbReference type="GO" id="GO:0005509">
    <property type="term" value="F:calcium ion binding"/>
    <property type="evidence" value="ECO:0007669"/>
    <property type="project" value="InterPro"/>
</dbReference>
<evidence type="ECO:0000313" key="5">
    <source>
        <dbReference type="Proteomes" id="UP000654075"/>
    </source>
</evidence>
<dbReference type="PROSITE" id="PS50188">
    <property type="entry name" value="B302_SPRY"/>
    <property type="match status" value="1"/>
</dbReference>
<dbReference type="Pfam" id="PF13202">
    <property type="entry name" value="EF-hand_5"/>
    <property type="match status" value="2"/>
</dbReference>
<dbReference type="InterPro" id="IPR043136">
    <property type="entry name" value="B30.2/SPRY_sf"/>
</dbReference>
<dbReference type="AlphaFoldDB" id="A0A813HDL8"/>
<dbReference type="InterPro" id="IPR018247">
    <property type="entry name" value="EF_Hand_1_Ca_BS"/>
</dbReference>
<evidence type="ECO:0008006" key="6">
    <source>
        <dbReference type="Google" id="ProtNLM"/>
    </source>
</evidence>
<evidence type="ECO:0000259" key="3">
    <source>
        <dbReference type="PROSITE" id="PS50222"/>
    </source>
</evidence>